<dbReference type="GeneID" id="54491068"/>
<feature type="transmembrane region" description="Helical" evidence="6">
    <location>
        <begin position="223"/>
        <end position="241"/>
    </location>
</feature>
<proteinExistence type="inferred from homology"/>
<dbReference type="PANTHER" id="PTHR33048">
    <property type="entry name" value="PTH11-LIKE INTEGRAL MEMBRANE PROTEIN (AFU_ORTHOLOGUE AFUA_5G11245)"/>
    <property type="match status" value="1"/>
</dbReference>
<sequence length="286" mass="32484">MLAAHGLTLIYVVSIFSVLATITVSLRCYTRRCLLKRFGADDFLATIALFLYLIFSVFCILGVRFGIGEHVSQLDDEHIKRTMLVPLPSLLTLPARLNNVQIWWIAYLMYGVIITIVKVSVGLFLLRITIYRHQRYLLWHAIHVTIIAGVIFVFIVAFQCKPASFFWTRLARDSTHQGTCINPHTYVALAYWFSVICVVTDFIFAGQPIFLIFTLNLGWRDKAILFGILSMATMCVTSFLHRLQIPNATNSACFAPIVRMFHLHALTSDDFLCTSPLKTFLSLPPN</sequence>
<protein>
    <recommendedName>
        <fullName evidence="7">Rhodopsin domain-containing protein</fullName>
    </recommendedName>
</protein>
<keyword evidence="9" id="KW-1185">Reference proteome</keyword>
<feature type="transmembrane region" description="Helical" evidence="6">
    <location>
        <begin position="42"/>
        <end position="67"/>
    </location>
</feature>
<name>A0A6A6W1I6_9PEZI</name>
<comment type="similarity">
    <text evidence="5">Belongs to the SAT4 family.</text>
</comment>
<accession>A0A6A6W1I6</accession>
<evidence type="ECO:0000256" key="6">
    <source>
        <dbReference type="SAM" id="Phobius"/>
    </source>
</evidence>
<evidence type="ECO:0000256" key="3">
    <source>
        <dbReference type="ARBA" id="ARBA00022989"/>
    </source>
</evidence>
<evidence type="ECO:0000313" key="8">
    <source>
        <dbReference type="EMBL" id="KAF2755999.1"/>
    </source>
</evidence>
<feature type="transmembrane region" description="Helical" evidence="6">
    <location>
        <begin position="189"/>
        <end position="211"/>
    </location>
</feature>
<keyword evidence="4 6" id="KW-0472">Membrane</keyword>
<evidence type="ECO:0000256" key="2">
    <source>
        <dbReference type="ARBA" id="ARBA00022692"/>
    </source>
</evidence>
<dbReference type="Proteomes" id="UP000799437">
    <property type="component" value="Unassembled WGS sequence"/>
</dbReference>
<dbReference type="InterPro" id="IPR049326">
    <property type="entry name" value="Rhodopsin_dom_fungi"/>
</dbReference>
<dbReference type="InterPro" id="IPR052337">
    <property type="entry name" value="SAT4-like"/>
</dbReference>
<organism evidence="8 9">
    <name type="scientific">Pseudovirgaria hyperparasitica</name>
    <dbReference type="NCBI Taxonomy" id="470096"/>
    <lineage>
        <taxon>Eukaryota</taxon>
        <taxon>Fungi</taxon>
        <taxon>Dikarya</taxon>
        <taxon>Ascomycota</taxon>
        <taxon>Pezizomycotina</taxon>
        <taxon>Dothideomycetes</taxon>
        <taxon>Dothideomycetes incertae sedis</taxon>
        <taxon>Acrospermales</taxon>
        <taxon>Acrospermaceae</taxon>
        <taxon>Pseudovirgaria</taxon>
    </lineage>
</organism>
<dbReference type="Pfam" id="PF20684">
    <property type="entry name" value="Fung_rhodopsin"/>
    <property type="match status" value="1"/>
</dbReference>
<evidence type="ECO:0000256" key="5">
    <source>
        <dbReference type="ARBA" id="ARBA00038359"/>
    </source>
</evidence>
<feature type="domain" description="Rhodopsin" evidence="7">
    <location>
        <begin position="26"/>
        <end position="244"/>
    </location>
</feature>
<comment type="subcellular location">
    <subcellularLocation>
        <location evidence="1">Membrane</location>
        <topology evidence="1">Multi-pass membrane protein</topology>
    </subcellularLocation>
</comment>
<dbReference type="OrthoDB" id="5342292at2759"/>
<feature type="transmembrane region" description="Helical" evidence="6">
    <location>
        <begin position="102"/>
        <end position="125"/>
    </location>
</feature>
<feature type="transmembrane region" description="Helical" evidence="6">
    <location>
        <begin position="6"/>
        <end position="30"/>
    </location>
</feature>
<dbReference type="PANTHER" id="PTHR33048:SF96">
    <property type="entry name" value="INTEGRAL MEMBRANE PROTEIN"/>
    <property type="match status" value="1"/>
</dbReference>
<dbReference type="AlphaFoldDB" id="A0A6A6W1I6"/>
<reference evidence="8" key="1">
    <citation type="journal article" date="2020" name="Stud. Mycol.">
        <title>101 Dothideomycetes genomes: a test case for predicting lifestyles and emergence of pathogens.</title>
        <authorList>
            <person name="Haridas S."/>
            <person name="Albert R."/>
            <person name="Binder M."/>
            <person name="Bloem J."/>
            <person name="Labutti K."/>
            <person name="Salamov A."/>
            <person name="Andreopoulos B."/>
            <person name="Baker S."/>
            <person name="Barry K."/>
            <person name="Bills G."/>
            <person name="Bluhm B."/>
            <person name="Cannon C."/>
            <person name="Castanera R."/>
            <person name="Culley D."/>
            <person name="Daum C."/>
            <person name="Ezra D."/>
            <person name="Gonzalez J."/>
            <person name="Henrissat B."/>
            <person name="Kuo A."/>
            <person name="Liang C."/>
            <person name="Lipzen A."/>
            <person name="Lutzoni F."/>
            <person name="Magnuson J."/>
            <person name="Mondo S."/>
            <person name="Nolan M."/>
            <person name="Ohm R."/>
            <person name="Pangilinan J."/>
            <person name="Park H.-J."/>
            <person name="Ramirez L."/>
            <person name="Alfaro M."/>
            <person name="Sun H."/>
            <person name="Tritt A."/>
            <person name="Yoshinaga Y."/>
            <person name="Zwiers L.-H."/>
            <person name="Turgeon B."/>
            <person name="Goodwin S."/>
            <person name="Spatafora J."/>
            <person name="Crous P."/>
            <person name="Grigoriev I."/>
        </authorList>
    </citation>
    <scope>NUCLEOTIDE SEQUENCE</scope>
    <source>
        <strain evidence="8">CBS 121739</strain>
    </source>
</reference>
<evidence type="ECO:0000256" key="4">
    <source>
        <dbReference type="ARBA" id="ARBA00023136"/>
    </source>
</evidence>
<dbReference type="EMBL" id="ML996576">
    <property type="protein sequence ID" value="KAF2755999.1"/>
    <property type="molecule type" value="Genomic_DNA"/>
</dbReference>
<evidence type="ECO:0000259" key="7">
    <source>
        <dbReference type="Pfam" id="PF20684"/>
    </source>
</evidence>
<gene>
    <name evidence="8" type="ORF">EJ05DRAFT_85292</name>
</gene>
<evidence type="ECO:0000313" key="9">
    <source>
        <dbReference type="Proteomes" id="UP000799437"/>
    </source>
</evidence>
<evidence type="ECO:0000256" key="1">
    <source>
        <dbReference type="ARBA" id="ARBA00004141"/>
    </source>
</evidence>
<keyword evidence="3 6" id="KW-1133">Transmembrane helix</keyword>
<keyword evidence="2 6" id="KW-0812">Transmembrane</keyword>
<feature type="transmembrane region" description="Helical" evidence="6">
    <location>
        <begin position="137"/>
        <end position="158"/>
    </location>
</feature>
<dbReference type="GO" id="GO:0016020">
    <property type="term" value="C:membrane"/>
    <property type="evidence" value="ECO:0007669"/>
    <property type="project" value="UniProtKB-SubCell"/>
</dbReference>
<dbReference type="RefSeq" id="XP_033598450.1">
    <property type="nucleotide sequence ID" value="XM_033750014.1"/>
</dbReference>